<sequence>MPTAHWYTLTRHLKKAGTIKNGLTIPYLYGAYQHLDYNITSIEDLLTEILNAPAPFIPVIERCDVIKWDVLQLETEKDINKYRDGQTRIYDENGKNFFVVSYNTNLGNTLKKVANALSGLYQKQIRDQDFSWNNEIKRWQKLSPPEIESINRIR</sequence>
<dbReference type="Proteomes" id="UP000190888">
    <property type="component" value="Unassembled WGS sequence"/>
</dbReference>
<organism evidence="1 2">
    <name type="scientific">Sediminibacterium ginsengisoli</name>
    <dbReference type="NCBI Taxonomy" id="413434"/>
    <lineage>
        <taxon>Bacteria</taxon>
        <taxon>Pseudomonadati</taxon>
        <taxon>Bacteroidota</taxon>
        <taxon>Chitinophagia</taxon>
        <taxon>Chitinophagales</taxon>
        <taxon>Chitinophagaceae</taxon>
        <taxon>Sediminibacterium</taxon>
    </lineage>
</organism>
<dbReference type="STRING" id="413434.SAMN04488132_10586"/>
<proteinExistence type="predicted"/>
<gene>
    <name evidence="1" type="ORF">SAMN04488132_10586</name>
</gene>
<reference evidence="1 2" key="1">
    <citation type="submission" date="2017-02" db="EMBL/GenBank/DDBJ databases">
        <authorList>
            <person name="Peterson S.W."/>
        </authorList>
    </citation>
    <scope>NUCLEOTIDE SEQUENCE [LARGE SCALE GENOMIC DNA]</scope>
    <source>
        <strain evidence="1 2">DSM 22335</strain>
    </source>
</reference>
<dbReference type="OrthoDB" id="799987at2"/>
<dbReference type="AlphaFoldDB" id="A0A1T4P0H5"/>
<name>A0A1T4P0H5_9BACT</name>
<dbReference type="EMBL" id="FUWH01000005">
    <property type="protein sequence ID" value="SJZ85064.1"/>
    <property type="molecule type" value="Genomic_DNA"/>
</dbReference>
<evidence type="ECO:0000313" key="2">
    <source>
        <dbReference type="Proteomes" id="UP000190888"/>
    </source>
</evidence>
<keyword evidence="2" id="KW-1185">Reference proteome</keyword>
<protein>
    <submittedName>
        <fullName evidence="1">Uncharacterized protein</fullName>
    </submittedName>
</protein>
<evidence type="ECO:0000313" key="1">
    <source>
        <dbReference type="EMBL" id="SJZ85064.1"/>
    </source>
</evidence>
<accession>A0A1T4P0H5</accession>
<dbReference type="RefSeq" id="WP_078831417.1">
    <property type="nucleotide sequence ID" value="NZ_FUWH01000005.1"/>
</dbReference>